<accession>A0A1I4ZZJ2</accession>
<dbReference type="Proteomes" id="UP000199614">
    <property type="component" value="Unassembled WGS sequence"/>
</dbReference>
<organism evidence="1 2">
    <name type="scientific">Pseudonocardia ammonioxydans</name>
    <dbReference type="NCBI Taxonomy" id="260086"/>
    <lineage>
        <taxon>Bacteria</taxon>
        <taxon>Bacillati</taxon>
        <taxon>Actinomycetota</taxon>
        <taxon>Actinomycetes</taxon>
        <taxon>Pseudonocardiales</taxon>
        <taxon>Pseudonocardiaceae</taxon>
        <taxon>Pseudonocardia</taxon>
    </lineage>
</organism>
<dbReference type="AlphaFoldDB" id="A0A1I4ZZJ2"/>
<sequence length="53" mass="5855">MGRAAVEVLDAYAWLPAGPAVGSPVEIQYFDRRIRASVAAEPLVDPEMTRVRR</sequence>
<dbReference type="EMBL" id="FOUY01000016">
    <property type="protein sequence ID" value="SFN55543.1"/>
    <property type="molecule type" value="Genomic_DNA"/>
</dbReference>
<dbReference type="RefSeq" id="WP_177238517.1">
    <property type="nucleotide sequence ID" value="NZ_FOUY01000016.1"/>
</dbReference>
<proteinExistence type="predicted"/>
<protein>
    <submittedName>
        <fullName evidence="1">Uncharacterized protein</fullName>
    </submittedName>
</protein>
<dbReference type="SUPFAM" id="SSF101790">
    <property type="entry name" value="Aminomethyltransferase beta-barrel domain"/>
    <property type="match status" value="1"/>
</dbReference>
<dbReference type="Gene3D" id="2.40.30.110">
    <property type="entry name" value="Aminomethyltransferase beta-barrel domains"/>
    <property type="match status" value="1"/>
</dbReference>
<name>A0A1I4ZZJ2_PSUAM</name>
<keyword evidence="2" id="KW-1185">Reference proteome</keyword>
<reference evidence="1 2" key="1">
    <citation type="submission" date="2016-10" db="EMBL/GenBank/DDBJ databases">
        <authorList>
            <person name="de Groot N.N."/>
        </authorList>
    </citation>
    <scope>NUCLEOTIDE SEQUENCE [LARGE SCALE GENOMIC DNA]</scope>
    <source>
        <strain evidence="1 2">CGMCC 4.1877</strain>
    </source>
</reference>
<evidence type="ECO:0000313" key="1">
    <source>
        <dbReference type="EMBL" id="SFN55543.1"/>
    </source>
</evidence>
<gene>
    <name evidence="1" type="ORF">SAMN05216207_101699</name>
</gene>
<dbReference type="STRING" id="260086.SAMN05216207_101699"/>
<dbReference type="InterPro" id="IPR029043">
    <property type="entry name" value="GcvT/YgfZ_C"/>
</dbReference>
<evidence type="ECO:0000313" key="2">
    <source>
        <dbReference type="Proteomes" id="UP000199614"/>
    </source>
</evidence>